<proteinExistence type="predicted"/>
<name>A0A6N7W720_9ACTO</name>
<dbReference type="AlphaFoldDB" id="A0A6N7W720"/>
<evidence type="ECO:0000256" key="1">
    <source>
        <dbReference type="SAM" id="MobiDB-lite"/>
    </source>
</evidence>
<evidence type="ECO:0000313" key="3">
    <source>
        <dbReference type="Proteomes" id="UP000470875"/>
    </source>
</evidence>
<reference evidence="2 3" key="1">
    <citation type="submission" date="2019-08" db="EMBL/GenBank/DDBJ databases">
        <title>In-depth cultivation of the pig gut microbiome towards novel bacterial diversity and tailored functional studies.</title>
        <authorList>
            <person name="Wylensek D."/>
            <person name="Hitch T.C.A."/>
            <person name="Clavel T."/>
        </authorList>
    </citation>
    <scope>NUCLEOTIDE SEQUENCE [LARGE SCALE GENOMIC DNA]</scope>
    <source>
        <strain evidence="2 3">WB03_NA08</strain>
    </source>
</reference>
<feature type="region of interest" description="Disordered" evidence="1">
    <location>
        <begin position="1"/>
        <end position="33"/>
    </location>
</feature>
<dbReference type="Proteomes" id="UP000470875">
    <property type="component" value="Unassembled WGS sequence"/>
</dbReference>
<feature type="non-terminal residue" evidence="2">
    <location>
        <position position="1"/>
    </location>
</feature>
<organism evidence="2 3">
    <name type="scientific">Scrofimicrobium canadense</name>
    <dbReference type="NCBI Taxonomy" id="2652290"/>
    <lineage>
        <taxon>Bacteria</taxon>
        <taxon>Bacillati</taxon>
        <taxon>Actinomycetota</taxon>
        <taxon>Actinomycetes</taxon>
        <taxon>Actinomycetales</taxon>
        <taxon>Actinomycetaceae</taxon>
        <taxon>Scrofimicrobium</taxon>
    </lineage>
</organism>
<dbReference type="InterPro" id="IPR021456">
    <property type="entry name" value="DUF3107"/>
</dbReference>
<evidence type="ECO:0000313" key="2">
    <source>
        <dbReference type="EMBL" id="MSS84232.1"/>
    </source>
</evidence>
<dbReference type="Pfam" id="PF11305">
    <property type="entry name" value="DUF3107"/>
    <property type="match status" value="1"/>
</dbReference>
<accession>A0A6N7W720</accession>
<comment type="caution">
    <text evidence="2">The sequence shown here is derived from an EMBL/GenBank/DDBJ whole genome shotgun (WGS) entry which is preliminary data.</text>
</comment>
<keyword evidence="3" id="KW-1185">Reference proteome</keyword>
<protein>
    <submittedName>
        <fullName evidence="2">DUF3107 family protein</fullName>
    </submittedName>
</protein>
<sequence>SKVRVLPVPGPPTRTAPGPLTSLSSSSTLLVSPTPTTGNLFYSRKERLSMLVTVGLNNVAGQLSYEVEWTEEQLMDAWKDAREQGGFLDFTDVKGDRAVFAADSIAYVMVRTDRSRKVGFGRA</sequence>
<dbReference type="EMBL" id="VULO01000006">
    <property type="protein sequence ID" value="MSS84232.1"/>
    <property type="molecule type" value="Genomic_DNA"/>
</dbReference>
<feature type="compositionally biased region" description="Low complexity" evidence="1">
    <location>
        <begin position="15"/>
        <end position="33"/>
    </location>
</feature>
<gene>
    <name evidence="2" type="ORF">FYJ24_05515</name>
</gene>